<protein>
    <submittedName>
        <fullName evidence="2">Uncharacterized protein</fullName>
    </submittedName>
</protein>
<keyword evidence="3" id="KW-1185">Reference proteome</keyword>
<evidence type="ECO:0000313" key="3">
    <source>
        <dbReference type="Proteomes" id="UP000054558"/>
    </source>
</evidence>
<sequence>MGTGATLNREALTPAVAVRLGRRSLFNHDVLGSLGDCQFKHYAAINFERENGMEFALPGDVAKPIAAVATNESLASMYQGVLGFKLSDIETGEQYRYATLERSIHRQATVIEAIITVVQKVLGGDVAQQFVDRLCAIFFQKQGTSFLSFRSFDPISSVMQKVAQLTDGVANYQVSDKPDAEGNFTGRLGIKMGPNLELFLKGPQAGRRKNDVKRALFQQMDLDAEFNDFIRKNPKKAKVELSEEAASVSARARENAEAAKASVSPGAENAEAGVTVSLGV</sequence>
<proteinExistence type="predicted"/>
<dbReference type="AlphaFoldDB" id="A0A1Y1ILW5"/>
<dbReference type="Proteomes" id="UP000054558">
    <property type="component" value="Unassembled WGS sequence"/>
</dbReference>
<feature type="region of interest" description="Disordered" evidence="1">
    <location>
        <begin position="248"/>
        <end position="280"/>
    </location>
</feature>
<evidence type="ECO:0000313" key="2">
    <source>
        <dbReference type="EMBL" id="GAQ90439.1"/>
    </source>
</evidence>
<reference evidence="2 3" key="1">
    <citation type="journal article" date="2014" name="Nat. Commun.">
        <title>Klebsormidium flaccidum genome reveals primary factors for plant terrestrial adaptation.</title>
        <authorList>
            <person name="Hori K."/>
            <person name="Maruyama F."/>
            <person name="Fujisawa T."/>
            <person name="Togashi T."/>
            <person name="Yamamoto N."/>
            <person name="Seo M."/>
            <person name="Sato S."/>
            <person name="Yamada T."/>
            <person name="Mori H."/>
            <person name="Tajima N."/>
            <person name="Moriyama T."/>
            <person name="Ikeuchi M."/>
            <person name="Watanabe M."/>
            <person name="Wada H."/>
            <person name="Kobayashi K."/>
            <person name="Saito M."/>
            <person name="Masuda T."/>
            <person name="Sasaki-Sekimoto Y."/>
            <person name="Mashiguchi K."/>
            <person name="Awai K."/>
            <person name="Shimojima M."/>
            <person name="Masuda S."/>
            <person name="Iwai M."/>
            <person name="Nobusawa T."/>
            <person name="Narise T."/>
            <person name="Kondo S."/>
            <person name="Saito H."/>
            <person name="Sato R."/>
            <person name="Murakawa M."/>
            <person name="Ihara Y."/>
            <person name="Oshima-Yamada Y."/>
            <person name="Ohtaka K."/>
            <person name="Satoh M."/>
            <person name="Sonobe K."/>
            <person name="Ishii M."/>
            <person name="Ohtani R."/>
            <person name="Kanamori-Sato M."/>
            <person name="Honoki R."/>
            <person name="Miyazaki D."/>
            <person name="Mochizuki H."/>
            <person name="Umetsu J."/>
            <person name="Higashi K."/>
            <person name="Shibata D."/>
            <person name="Kamiya Y."/>
            <person name="Sato N."/>
            <person name="Nakamura Y."/>
            <person name="Tabata S."/>
            <person name="Ida S."/>
            <person name="Kurokawa K."/>
            <person name="Ohta H."/>
        </authorList>
    </citation>
    <scope>NUCLEOTIDE SEQUENCE [LARGE SCALE GENOMIC DNA]</scope>
    <source>
        <strain evidence="2 3">NIES-2285</strain>
    </source>
</reference>
<organism evidence="2 3">
    <name type="scientific">Klebsormidium nitens</name>
    <name type="common">Green alga</name>
    <name type="synonym">Ulothrix nitens</name>
    <dbReference type="NCBI Taxonomy" id="105231"/>
    <lineage>
        <taxon>Eukaryota</taxon>
        <taxon>Viridiplantae</taxon>
        <taxon>Streptophyta</taxon>
        <taxon>Klebsormidiophyceae</taxon>
        <taxon>Klebsormidiales</taxon>
        <taxon>Klebsormidiaceae</taxon>
        <taxon>Klebsormidium</taxon>
    </lineage>
</organism>
<accession>A0A1Y1ILW5</accession>
<gene>
    <name evidence="2" type="ORF">KFL_006390040</name>
</gene>
<dbReference type="EMBL" id="DF237588">
    <property type="protein sequence ID" value="GAQ90439.1"/>
    <property type="molecule type" value="Genomic_DNA"/>
</dbReference>
<evidence type="ECO:0000256" key="1">
    <source>
        <dbReference type="SAM" id="MobiDB-lite"/>
    </source>
</evidence>
<name>A0A1Y1ILW5_KLENI</name>